<dbReference type="EMBL" id="UINC01001150">
    <property type="protein sequence ID" value="SUZ72462.1"/>
    <property type="molecule type" value="Genomic_DNA"/>
</dbReference>
<gene>
    <name evidence="2" type="ORF">METZ01_LOCUS25316</name>
</gene>
<dbReference type="Pfam" id="PF01636">
    <property type="entry name" value="APH"/>
    <property type="match status" value="1"/>
</dbReference>
<dbReference type="Gene3D" id="3.30.200.20">
    <property type="entry name" value="Phosphorylase Kinase, domain 1"/>
    <property type="match status" value="1"/>
</dbReference>
<proteinExistence type="predicted"/>
<protein>
    <recommendedName>
        <fullName evidence="1">Aminoglycoside phosphotransferase domain-containing protein</fullName>
    </recommendedName>
</protein>
<feature type="domain" description="Aminoglycoside phosphotransferase" evidence="1">
    <location>
        <begin position="30"/>
        <end position="257"/>
    </location>
</feature>
<sequence>MSEAISEVIAVDEVTSWIGQRAEIDGPLTYTLIAGGRSNMTFAVSDGDHTRFVLRRPPTGPLLPSAHDMAREYRLMHALRDSDVPVPEMVGLCQDETVNGRDFYVMRYVDGIVVRDVEVASTMDIAARKTMSESLIDTLCALHRVDIDEVGLGDLAKRSGYVERQVKRWSGQWESSRTRDMPLVDAVAAELIRLMPDPNPTTIAHGDYRLSNCMVDEGGSVVAVLDWELCTLGEPMADLGGLLGYWYDPQDNDPAGDAESTGLPGFLNQNDLASRYAAIMHSEIASITYYRAFAQWRLACIGEGVYARYLAGQQGEQDEEIDLDHMRDSVAERAERAAHLLGMI</sequence>
<dbReference type="InterPro" id="IPR011009">
    <property type="entry name" value="Kinase-like_dom_sf"/>
</dbReference>
<accession>A0A381PZI3</accession>
<dbReference type="InterPro" id="IPR052898">
    <property type="entry name" value="ACAD10-like"/>
</dbReference>
<name>A0A381PZI3_9ZZZZ</name>
<reference evidence="2" key="1">
    <citation type="submission" date="2018-05" db="EMBL/GenBank/DDBJ databases">
        <authorList>
            <person name="Lanie J.A."/>
            <person name="Ng W.-L."/>
            <person name="Kazmierczak K.M."/>
            <person name="Andrzejewski T.M."/>
            <person name="Davidsen T.M."/>
            <person name="Wayne K.J."/>
            <person name="Tettelin H."/>
            <person name="Glass J.I."/>
            <person name="Rusch D."/>
            <person name="Podicherti R."/>
            <person name="Tsui H.-C.T."/>
            <person name="Winkler M.E."/>
        </authorList>
    </citation>
    <scope>NUCLEOTIDE SEQUENCE</scope>
</reference>
<evidence type="ECO:0000313" key="2">
    <source>
        <dbReference type="EMBL" id="SUZ72462.1"/>
    </source>
</evidence>
<dbReference type="PANTHER" id="PTHR47829">
    <property type="entry name" value="HYDROLASE, PUTATIVE (AFU_ORTHOLOGUE AFUA_1G12880)-RELATED"/>
    <property type="match status" value="1"/>
</dbReference>
<dbReference type="AlphaFoldDB" id="A0A381PZI3"/>
<evidence type="ECO:0000259" key="1">
    <source>
        <dbReference type="Pfam" id="PF01636"/>
    </source>
</evidence>
<dbReference type="CDD" id="cd05154">
    <property type="entry name" value="ACAD10_11_N-like"/>
    <property type="match status" value="1"/>
</dbReference>
<dbReference type="InterPro" id="IPR041726">
    <property type="entry name" value="ACAD10_11_N"/>
</dbReference>
<dbReference type="InterPro" id="IPR002575">
    <property type="entry name" value="Aminoglycoside_PTrfase"/>
</dbReference>
<organism evidence="2">
    <name type="scientific">marine metagenome</name>
    <dbReference type="NCBI Taxonomy" id="408172"/>
    <lineage>
        <taxon>unclassified sequences</taxon>
        <taxon>metagenomes</taxon>
        <taxon>ecological metagenomes</taxon>
    </lineage>
</organism>
<dbReference type="Gene3D" id="3.90.1200.10">
    <property type="match status" value="1"/>
</dbReference>
<dbReference type="PANTHER" id="PTHR47829:SF1">
    <property type="entry name" value="HAD FAMILY PHOSPHATASE"/>
    <property type="match status" value="1"/>
</dbReference>
<dbReference type="SUPFAM" id="SSF56112">
    <property type="entry name" value="Protein kinase-like (PK-like)"/>
    <property type="match status" value="1"/>
</dbReference>